<evidence type="ECO:0000313" key="2">
    <source>
        <dbReference type="Proteomes" id="UP001357452"/>
    </source>
</evidence>
<name>A0ABU7RCK8_9BACT</name>
<dbReference type="SUPFAM" id="SSF49899">
    <property type="entry name" value="Concanavalin A-like lectins/glucanases"/>
    <property type="match status" value="1"/>
</dbReference>
<gene>
    <name evidence="1" type="ORF">V2H41_00470</name>
</gene>
<keyword evidence="2" id="KW-1185">Reference proteome</keyword>
<organism evidence="1 2">
    <name type="scientific">Niabella digestorum</name>
    <dbReference type="NCBI Taxonomy" id="3117701"/>
    <lineage>
        <taxon>Bacteria</taxon>
        <taxon>Pseudomonadati</taxon>
        <taxon>Bacteroidota</taxon>
        <taxon>Chitinophagia</taxon>
        <taxon>Chitinophagales</taxon>
        <taxon>Chitinophagaceae</taxon>
        <taxon>Niabella</taxon>
    </lineage>
</organism>
<evidence type="ECO:0000313" key="1">
    <source>
        <dbReference type="EMBL" id="MEE6185733.1"/>
    </source>
</evidence>
<dbReference type="EMBL" id="JAZGLY010000001">
    <property type="protein sequence ID" value="MEE6185733.1"/>
    <property type="molecule type" value="Genomic_DNA"/>
</dbReference>
<dbReference type="InterPro" id="IPR013783">
    <property type="entry name" value="Ig-like_fold"/>
</dbReference>
<dbReference type="Pfam" id="PF13385">
    <property type="entry name" value="Laminin_G_3"/>
    <property type="match status" value="1"/>
</dbReference>
<accession>A0ABU7RCK8</accession>
<protein>
    <submittedName>
        <fullName evidence="1">LamG domain-containing protein</fullName>
    </submittedName>
</protein>
<sequence length="360" mass="39639">MKTVFKHITAGILLSLSLMACKKGYIDPISKVDPGPDESAPTINIISPSSDVQYPATTDVANFDFKFDVKDDIELAKVDIYLNETLLKSYEDFIDYRGISETYTYANLGVGTHTFKIVATDLSGKSTTKSYTFNITKYNKVLDSETLYVPFNPGGDYKDLINFVNPTINGAPSTTSVSEGKVGAAYRGAADAYLSYPLAGLHGPNNEISFAFWYKLNNVPDRSGLVVVGNPSIANNDESRRYGFRLFREGANQLIKINVGNSTGETWIETPSMSSNVGVWRFITVTISPTETKIYVDGVQVASGTYTSKLELSGCTTIELGSGGPTFSYWDHKSDLSLYDEFRVFNKVLTQAEIQQIMNE</sequence>
<dbReference type="PROSITE" id="PS51257">
    <property type="entry name" value="PROKAR_LIPOPROTEIN"/>
    <property type="match status" value="1"/>
</dbReference>
<reference evidence="1 2" key="1">
    <citation type="submission" date="2024-01" db="EMBL/GenBank/DDBJ databases">
        <title>Niabella digestum sp. nov., isolated from waste digestion system.</title>
        <authorList>
            <person name="Zhang L."/>
        </authorList>
    </citation>
    <scope>NUCLEOTIDE SEQUENCE [LARGE SCALE GENOMIC DNA]</scope>
    <source>
        <strain evidence="1 2">A18</strain>
    </source>
</reference>
<comment type="caution">
    <text evidence="1">The sequence shown here is derived from an EMBL/GenBank/DDBJ whole genome shotgun (WGS) entry which is preliminary data.</text>
</comment>
<dbReference type="Gene3D" id="2.60.40.10">
    <property type="entry name" value="Immunoglobulins"/>
    <property type="match status" value="1"/>
</dbReference>
<dbReference type="RefSeq" id="WP_330973142.1">
    <property type="nucleotide sequence ID" value="NZ_JAZGLY010000001.1"/>
</dbReference>
<dbReference type="Gene3D" id="2.60.120.200">
    <property type="match status" value="1"/>
</dbReference>
<proteinExistence type="predicted"/>
<dbReference type="Proteomes" id="UP001357452">
    <property type="component" value="Unassembled WGS sequence"/>
</dbReference>
<dbReference type="InterPro" id="IPR013320">
    <property type="entry name" value="ConA-like_dom_sf"/>
</dbReference>